<dbReference type="GO" id="GO:0032259">
    <property type="term" value="P:methylation"/>
    <property type="evidence" value="ECO:0007669"/>
    <property type="project" value="UniProtKB-KW"/>
</dbReference>
<accession>A0ABR7QP24</accession>
<dbReference type="Gene3D" id="3.40.50.150">
    <property type="entry name" value="Vaccinia Virus protein VP39"/>
    <property type="match status" value="1"/>
</dbReference>
<evidence type="ECO:0000259" key="1">
    <source>
        <dbReference type="Pfam" id="PF08241"/>
    </source>
</evidence>
<gene>
    <name evidence="2" type="ORF">H4O18_13210</name>
</gene>
<dbReference type="PANTHER" id="PTHR43861:SF1">
    <property type="entry name" value="TRANS-ACONITATE 2-METHYLTRANSFERASE"/>
    <property type="match status" value="1"/>
</dbReference>
<name>A0ABR7QP24_9FLAO</name>
<dbReference type="Proteomes" id="UP000618952">
    <property type="component" value="Unassembled WGS sequence"/>
</dbReference>
<organism evidence="2 3">
    <name type="scientific">Arenibacter arenosicollis</name>
    <dbReference type="NCBI Taxonomy" id="2762274"/>
    <lineage>
        <taxon>Bacteria</taxon>
        <taxon>Pseudomonadati</taxon>
        <taxon>Bacteroidota</taxon>
        <taxon>Flavobacteriia</taxon>
        <taxon>Flavobacteriales</taxon>
        <taxon>Flavobacteriaceae</taxon>
        <taxon>Arenibacter</taxon>
    </lineage>
</organism>
<protein>
    <submittedName>
        <fullName evidence="2">Class I SAM-dependent methyltransferase</fullName>
    </submittedName>
</protein>
<dbReference type="InterPro" id="IPR029063">
    <property type="entry name" value="SAM-dependent_MTases_sf"/>
</dbReference>
<proteinExistence type="predicted"/>
<dbReference type="CDD" id="cd02440">
    <property type="entry name" value="AdoMet_MTases"/>
    <property type="match status" value="1"/>
</dbReference>
<dbReference type="InterPro" id="IPR013216">
    <property type="entry name" value="Methyltransf_11"/>
</dbReference>
<comment type="caution">
    <text evidence="2">The sequence shown here is derived from an EMBL/GenBank/DDBJ whole genome shotgun (WGS) entry which is preliminary data.</text>
</comment>
<evidence type="ECO:0000313" key="3">
    <source>
        <dbReference type="Proteomes" id="UP000618952"/>
    </source>
</evidence>
<keyword evidence="3" id="KW-1185">Reference proteome</keyword>
<keyword evidence="2" id="KW-0808">Transferase</keyword>
<reference evidence="2 3" key="1">
    <citation type="submission" date="2020-08" db="EMBL/GenBank/DDBJ databases">
        <title>Arenibacter gaetbuli sp. nov., isolated from a sand dune.</title>
        <authorList>
            <person name="Park S."/>
            <person name="Yoon J.-H."/>
        </authorList>
    </citation>
    <scope>NUCLEOTIDE SEQUENCE [LARGE SCALE GENOMIC DNA]</scope>
    <source>
        <strain evidence="2 3">BSSL-BM3</strain>
    </source>
</reference>
<evidence type="ECO:0000313" key="2">
    <source>
        <dbReference type="EMBL" id="MBC8768954.1"/>
    </source>
</evidence>
<dbReference type="Pfam" id="PF08241">
    <property type="entry name" value="Methyltransf_11"/>
    <property type="match status" value="1"/>
</dbReference>
<dbReference type="GO" id="GO:0008168">
    <property type="term" value="F:methyltransferase activity"/>
    <property type="evidence" value="ECO:0007669"/>
    <property type="project" value="UniProtKB-KW"/>
</dbReference>
<dbReference type="EMBL" id="JACLHY010000013">
    <property type="protein sequence ID" value="MBC8768954.1"/>
    <property type="molecule type" value="Genomic_DNA"/>
</dbReference>
<dbReference type="PANTHER" id="PTHR43861">
    <property type="entry name" value="TRANS-ACONITATE 2-METHYLTRANSFERASE-RELATED"/>
    <property type="match status" value="1"/>
</dbReference>
<feature type="domain" description="Methyltransferase type 11" evidence="1">
    <location>
        <begin position="50"/>
        <end position="144"/>
    </location>
</feature>
<dbReference type="SUPFAM" id="SSF53335">
    <property type="entry name" value="S-adenosyl-L-methionine-dependent methyltransferases"/>
    <property type="match status" value="1"/>
</dbReference>
<keyword evidence="2" id="KW-0489">Methyltransferase</keyword>
<sequence length="222" mass="25250">MDMEKNIIDSWNKNAHEWIRVIDNADIESRKFTNKAILNVIGNSPAIKILDVGCGEGWLTRSLIGMGKYVVGLDAIPQLLDNAKNKGAGTFYQMSYKEIELGNPVPDAPYDAVVFNFCLYQREGLSQLLKQIKNVLSENGYIAIQTLHPFFLTQNNLDYKSQWINDSWNGLPGNFTDGHAWYARTFESWMSVFKKAGLQLHHFQEVTNDDKKPVSVIFILSE</sequence>